<name>A0A510UMP9_ALIFS</name>
<dbReference type="AlphaFoldDB" id="A0A510UMP9"/>
<organism evidence="1 2">
    <name type="scientific">Aliivibrio fischeri</name>
    <name type="common">Vibrio fischeri</name>
    <dbReference type="NCBI Taxonomy" id="668"/>
    <lineage>
        <taxon>Bacteria</taxon>
        <taxon>Pseudomonadati</taxon>
        <taxon>Pseudomonadota</taxon>
        <taxon>Gammaproteobacteria</taxon>
        <taxon>Vibrionales</taxon>
        <taxon>Vibrionaceae</taxon>
        <taxon>Aliivibrio</taxon>
    </lineage>
</organism>
<comment type="caution">
    <text evidence="1">The sequence shown here is derived from an EMBL/GenBank/DDBJ whole genome shotgun (WGS) entry which is preliminary data.</text>
</comment>
<gene>
    <name evidence="1" type="ORF">AFI02nite_27570</name>
</gene>
<evidence type="ECO:0008006" key="3">
    <source>
        <dbReference type="Google" id="ProtNLM"/>
    </source>
</evidence>
<dbReference type="RefSeq" id="WP_146865127.1">
    <property type="nucleotide sequence ID" value="NZ_BJTZ01000019.1"/>
</dbReference>
<sequence length="293" mass="33401">MIFKMLTKSLPLSFTQDFKPERRLISQLLLFTQKIGLGDKQEISDATGIPTGKSTGKVEPTIHYATAMGLINADKEAGQWVLSLTPLGQLVWEEDPYFSEEITLWLMHLMLCRPLNQANTATPAVGIVDSWFTLFSLSETRLGRTFTSSEYGAFMEERFGVTDTRRKMCTVILGSYKEDSCLGLTKAIQVDDSGCIVRKKAPQDVSFYPVYSAYLFLLWDEFFPNEKQLSLNELFQCTRMLSIMFWTEQDVKPWLDWMADNGMMQLDRQTGESLALRTIHTMDAIEGIFSELL</sequence>
<evidence type="ECO:0000313" key="2">
    <source>
        <dbReference type="Proteomes" id="UP000321787"/>
    </source>
</evidence>
<dbReference type="EMBL" id="BJTZ01000019">
    <property type="protein sequence ID" value="GEK14721.1"/>
    <property type="molecule type" value="Genomic_DNA"/>
</dbReference>
<proteinExistence type="predicted"/>
<accession>A0A510UMP9</accession>
<reference evidence="1 2" key="1">
    <citation type="submission" date="2019-07" db="EMBL/GenBank/DDBJ databases">
        <title>Whole genome shotgun sequence of Aliivibrio fischeri NBRC 101058.</title>
        <authorList>
            <person name="Hosoyama A."/>
            <person name="Uohara A."/>
            <person name="Ohji S."/>
            <person name="Ichikawa N."/>
        </authorList>
    </citation>
    <scope>NUCLEOTIDE SEQUENCE [LARGE SCALE GENOMIC DNA]</scope>
    <source>
        <strain evidence="1 2">NBRC 101058</strain>
    </source>
</reference>
<protein>
    <recommendedName>
        <fullName evidence="3">DUF4007 family protein</fullName>
    </recommendedName>
</protein>
<evidence type="ECO:0000313" key="1">
    <source>
        <dbReference type="EMBL" id="GEK14721.1"/>
    </source>
</evidence>
<dbReference type="Proteomes" id="UP000321787">
    <property type="component" value="Unassembled WGS sequence"/>
</dbReference>